<evidence type="ECO:0000313" key="3">
    <source>
        <dbReference type="Proteomes" id="UP000766629"/>
    </source>
</evidence>
<proteinExistence type="predicted"/>
<comment type="caution">
    <text evidence="2">The sequence shown here is derived from an EMBL/GenBank/DDBJ whole genome shotgun (WGS) entry which is preliminary data.</text>
</comment>
<dbReference type="Proteomes" id="UP000766629">
    <property type="component" value="Unassembled WGS sequence"/>
</dbReference>
<sequence>MTAAQWIGRDYYIGRLKVGGISPGWTPGPNGETFAGRCSLPGAAQVLGPYGTEQQARAMVEKSTASRIKAMFGAGPDTTAAAVSDGRNLRVTARAILMAGVWSCDKPVNVYAMFDDLRHALGMKREDVPAIPKPKPRKAAADEYTPMPPEDFEPFEEDGRQTG</sequence>
<reference evidence="2 3" key="1">
    <citation type="submission" date="2021-06" db="EMBL/GenBank/DDBJ databases">
        <title>50 bacteria genomes isolated from Dapeng, Shenzhen, China.</title>
        <authorList>
            <person name="Zheng W."/>
            <person name="Yu S."/>
            <person name="Huang Y."/>
        </authorList>
    </citation>
    <scope>NUCLEOTIDE SEQUENCE [LARGE SCALE GENOMIC DNA]</scope>
    <source>
        <strain evidence="2 3">DP1N14-2</strain>
    </source>
</reference>
<accession>A0ABS7NIX8</accession>
<keyword evidence="3" id="KW-1185">Reference proteome</keyword>
<dbReference type="RefSeq" id="WP_222509228.1">
    <property type="nucleotide sequence ID" value="NZ_JAHVJA010000008.1"/>
</dbReference>
<gene>
    <name evidence="2" type="ORF">KUV26_17055</name>
</gene>
<organism evidence="2 3">
    <name type="scientific">Leisingera daeponensis</name>
    <dbReference type="NCBI Taxonomy" id="405746"/>
    <lineage>
        <taxon>Bacteria</taxon>
        <taxon>Pseudomonadati</taxon>
        <taxon>Pseudomonadota</taxon>
        <taxon>Alphaproteobacteria</taxon>
        <taxon>Rhodobacterales</taxon>
        <taxon>Roseobacteraceae</taxon>
        <taxon>Leisingera</taxon>
    </lineage>
</organism>
<feature type="region of interest" description="Disordered" evidence="1">
    <location>
        <begin position="126"/>
        <end position="163"/>
    </location>
</feature>
<evidence type="ECO:0000256" key="1">
    <source>
        <dbReference type="SAM" id="MobiDB-lite"/>
    </source>
</evidence>
<protein>
    <submittedName>
        <fullName evidence="2">Uncharacterized protein</fullName>
    </submittedName>
</protein>
<evidence type="ECO:0000313" key="2">
    <source>
        <dbReference type="EMBL" id="MBY6141148.1"/>
    </source>
</evidence>
<name>A0ABS7NIX8_9RHOB</name>
<dbReference type="EMBL" id="JAHVJA010000008">
    <property type="protein sequence ID" value="MBY6141148.1"/>
    <property type="molecule type" value="Genomic_DNA"/>
</dbReference>